<dbReference type="Proteomes" id="UP000006729">
    <property type="component" value="Chromosome 5"/>
</dbReference>
<dbReference type="SMR" id="A0A2K2AE85"/>
<protein>
    <recommendedName>
        <fullName evidence="6">Peptidase A1 domain-containing protein</fullName>
    </recommendedName>
</protein>
<feature type="signal peptide" evidence="5">
    <location>
        <begin position="1"/>
        <end position="21"/>
    </location>
</feature>
<evidence type="ECO:0000256" key="5">
    <source>
        <dbReference type="SAM" id="SignalP"/>
    </source>
</evidence>
<dbReference type="InterPro" id="IPR033868">
    <property type="entry name" value="Xylanase_inhibitor_I-like"/>
</dbReference>
<dbReference type="EMBL" id="CM009294">
    <property type="protein sequence ID" value="PNT35840.2"/>
    <property type="molecule type" value="Genomic_DNA"/>
</dbReference>
<dbReference type="InterPro" id="IPR032799">
    <property type="entry name" value="TAXi_C"/>
</dbReference>
<feature type="domain" description="Peptidase A1" evidence="6">
    <location>
        <begin position="47"/>
        <end position="443"/>
    </location>
</feature>
<dbReference type="CDD" id="cd05489">
    <property type="entry name" value="xylanase_inhibitor_I_like"/>
    <property type="match status" value="1"/>
</dbReference>
<dbReference type="InterPro" id="IPR032861">
    <property type="entry name" value="TAXi_N"/>
</dbReference>
<dbReference type="Pfam" id="PF14543">
    <property type="entry name" value="TAXi_N"/>
    <property type="match status" value="1"/>
</dbReference>
<dbReference type="GO" id="GO:0004190">
    <property type="term" value="F:aspartic-type endopeptidase activity"/>
    <property type="evidence" value="ECO:0007669"/>
    <property type="project" value="InterPro"/>
</dbReference>
<comment type="similarity">
    <text evidence="2">Belongs to the peptidase A1 family.</text>
</comment>
<dbReference type="InterPro" id="IPR001461">
    <property type="entry name" value="Aspartic_peptidase_A1"/>
</dbReference>
<organism evidence="7 8">
    <name type="scientific">Populus trichocarpa</name>
    <name type="common">Western balsam poplar</name>
    <name type="synonym">Populus balsamifera subsp. trichocarpa</name>
    <dbReference type="NCBI Taxonomy" id="3694"/>
    <lineage>
        <taxon>Eukaryota</taxon>
        <taxon>Viridiplantae</taxon>
        <taxon>Streptophyta</taxon>
        <taxon>Embryophyta</taxon>
        <taxon>Tracheophyta</taxon>
        <taxon>Spermatophyta</taxon>
        <taxon>Magnoliopsida</taxon>
        <taxon>eudicotyledons</taxon>
        <taxon>Gunneridae</taxon>
        <taxon>Pentapetalae</taxon>
        <taxon>rosids</taxon>
        <taxon>fabids</taxon>
        <taxon>Malpighiales</taxon>
        <taxon>Salicaceae</taxon>
        <taxon>Saliceae</taxon>
        <taxon>Populus</taxon>
    </lineage>
</organism>
<evidence type="ECO:0000256" key="4">
    <source>
        <dbReference type="ARBA" id="ARBA00022729"/>
    </source>
</evidence>
<proteinExistence type="inferred from homology"/>
<name>A0A2K2AE85_POPTR</name>
<dbReference type="InterPro" id="IPR021109">
    <property type="entry name" value="Peptidase_aspartic_dom_sf"/>
</dbReference>
<dbReference type="Pfam" id="PF14541">
    <property type="entry name" value="TAXi_C"/>
    <property type="match status" value="1"/>
</dbReference>
<evidence type="ECO:0000256" key="2">
    <source>
        <dbReference type="ARBA" id="ARBA00007447"/>
    </source>
</evidence>
<dbReference type="PANTHER" id="PTHR47965:SF6">
    <property type="entry name" value="ASPARTIC PROTEINASE GIP1-RELATED"/>
    <property type="match status" value="1"/>
</dbReference>
<sequence>MAMAKLVLVLAFFFIQSLTTSLTLPLQATATKSFVSPIQKDRSTLQYIITAYLQTPLRQAKLLVDLGASFTWVNCDDKYFHSTTYKHIPCDYPLADLLGQPACLVNCVDPPGPNCANNSCLLSPVNPIKPIDFTRSDPIATALLDYLALPELINGSSQVGPLEKIRNFIFSCGHTSYLKGLARGVVGLAGFGRSNISIPVQITPHFFAICLSGSKSQPGVAFFGSKGPYYFSPGIDLSSSLTYTPLIVNPVGKDSGPDNKIASPEYYIELTSVKVNNKVVQFNQSLLAITSENGFGGTTISTVAPYTKLESSIYKAVTRAFLKAAASSTYNLTKTTTKPVKPFGVCYPASDIKITKMGPVVPTIDLVLHNKDVVWKIFGSNSMVRIVKKGGVDVWCLAFVDGGARTTVRDSTWIGSPSVVIGGHQLEDNMLQFDLESKKLGFSSSILSKGTTCSNFKFSTKKI</sequence>
<dbReference type="InterPro" id="IPR033121">
    <property type="entry name" value="PEPTIDASE_A1"/>
</dbReference>
<dbReference type="GO" id="GO:0006508">
    <property type="term" value="P:proteolysis"/>
    <property type="evidence" value="ECO:0007669"/>
    <property type="project" value="InterPro"/>
</dbReference>
<reference evidence="7 8" key="1">
    <citation type="journal article" date="2006" name="Science">
        <title>The genome of black cottonwood, Populus trichocarpa (Torr. &amp; Gray).</title>
        <authorList>
            <person name="Tuskan G.A."/>
            <person name="Difazio S."/>
            <person name="Jansson S."/>
            <person name="Bohlmann J."/>
            <person name="Grigoriev I."/>
            <person name="Hellsten U."/>
            <person name="Putnam N."/>
            <person name="Ralph S."/>
            <person name="Rombauts S."/>
            <person name="Salamov A."/>
            <person name="Schein J."/>
            <person name="Sterck L."/>
            <person name="Aerts A."/>
            <person name="Bhalerao R.R."/>
            <person name="Bhalerao R.P."/>
            <person name="Blaudez D."/>
            <person name="Boerjan W."/>
            <person name="Brun A."/>
            <person name="Brunner A."/>
            <person name="Busov V."/>
            <person name="Campbell M."/>
            <person name="Carlson J."/>
            <person name="Chalot M."/>
            <person name="Chapman J."/>
            <person name="Chen G.L."/>
            <person name="Cooper D."/>
            <person name="Coutinho P.M."/>
            <person name="Couturier J."/>
            <person name="Covert S."/>
            <person name="Cronk Q."/>
            <person name="Cunningham R."/>
            <person name="Davis J."/>
            <person name="Degroeve S."/>
            <person name="Dejardin A."/>
            <person name="Depamphilis C."/>
            <person name="Detter J."/>
            <person name="Dirks B."/>
            <person name="Dubchak I."/>
            <person name="Duplessis S."/>
            <person name="Ehlting J."/>
            <person name="Ellis B."/>
            <person name="Gendler K."/>
            <person name="Goodstein D."/>
            <person name="Gribskov M."/>
            <person name="Grimwood J."/>
            <person name="Groover A."/>
            <person name="Gunter L."/>
            <person name="Hamberger B."/>
            <person name="Heinze B."/>
            <person name="Helariutta Y."/>
            <person name="Henrissat B."/>
            <person name="Holligan D."/>
            <person name="Holt R."/>
            <person name="Huang W."/>
            <person name="Islam-Faridi N."/>
            <person name="Jones S."/>
            <person name="Jones-Rhoades M."/>
            <person name="Jorgensen R."/>
            <person name="Joshi C."/>
            <person name="Kangasjarvi J."/>
            <person name="Karlsson J."/>
            <person name="Kelleher C."/>
            <person name="Kirkpatrick R."/>
            <person name="Kirst M."/>
            <person name="Kohler A."/>
            <person name="Kalluri U."/>
            <person name="Larimer F."/>
            <person name="Leebens-Mack J."/>
            <person name="Leple J.C."/>
            <person name="Locascio P."/>
            <person name="Lou Y."/>
            <person name="Lucas S."/>
            <person name="Martin F."/>
            <person name="Montanini B."/>
            <person name="Napoli C."/>
            <person name="Nelson D.R."/>
            <person name="Nelson C."/>
            <person name="Nieminen K."/>
            <person name="Nilsson O."/>
            <person name="Pereda V."/>
            <person name="Peter G."/>
            <person name="Philippe R."/>
            <person name="Pilate G."/>
            <person name="Poliakov A."/>
            <person name="Razumovskaya J."/>
            <person name="Richardson P."/>
            <person name="Rinaldi C."/>
            <person name="Ritland K."/>
            <person name="Rouze P."/>
            <person name="Ryaboy D."/>
            <person name="Schmutz J."/>
            <person name="Schrader J."/>
            <person name="Segerman B."/>
            <person name="Shin H."/>
            <person name="Siddiqui A."/>
            <person name="Sterky F."/>
            <person name="Terry A."/>
            <person name="Tsai C.J."/>
            <person name="Uberbacher E."/>
            <person name="Unneberg P."/>
            <person name="Vahala J."/>
            <person name="Wall K."/>
            <person name="Wessler S."/>
            <person name="Yang G."/>
            <person name="Yin T."/>
            <person name="Douglas C."/>
            <person name="Marra M."/>
            <person name="Sandberg G."/>
            <person name="Van de Peer Y."/>
            <person name="Rokhsar D."/>
        </authorList>
    </citation>
    <scope>NUCLEOTIDE SEQUENCE [LARGE SCALE GENOMIC DNA]</scope>
    <source>
        <strain evidence="8">cv. Nisqually</strain>
    </source>
</reference>
<dbReference type="AlphaFoldDB" id="A0A2K2AE85"/>
<gene>
    <name evidence="7" type="ORF">POPTR_005G095600</name>
</gene>
<keyword evidence="8" id="KW-1185">Reference proteome</keyword>
<dbReference type="FunFam" id="2.40.70.10:FF:000096">
    <property type="entry name" value="Basic 7S globulin"/>
    <property type="match status" value="1"/>
</dbReference>
<dbReference type="InParanoid" id="A0A2K2AE85"/>
<feature type="chain" id="PRO_5018101491" description="Peptidase A1 domain-containing protein" evidence="5">
    <location>
        <begin position="22"/>
        <end position="463"/>
    </location>
</feature>
<keyword evidence="3" id="KW-0964">Secreted</keyword>
<dbReference type="GO" id="GO:0005576">
    <property type="term" value="C:extracellular region"/>
    <property type="evidence" value="ECO:0007669"/>
    <property type="project" value="UniProtKB-SubCell"/>
</dbReference>
<evidence type="ECO:0000256" key="1">
    <source>
        <dbReference type="ARBA" id="ARBA00004239"/>
    </source>
</evidence>
<evidence type="ECO:0000313" key="8">
    <source>
        <dbReference type="Proteomes" id="UP000006729"/>
    </source>
</evidence>
<evidence type="ECO:0000256" key="3">
    <source>
        <dbReference type="ARBA" id="ARBA00022525"/>
    </source>
</evidence>
<dbReference type="PROSITE" id="PS51767">
    <property type="entry name" value="PEPTIDASE_A1"/>
    <property type="match status" value="1"/>
</dbReference>
<dbReference type="Gene3D" id="2.40.70.10">
    <property type="entry name" value="Acid Proteases"/>
    <property type="match status" value="2"/>
</dbReference>
<comment type="subcellular location">
    <subcellularLocation>
        <location evidence="1">Secreted</location>
        <location evidence="1">Extracellular space</location>
    </subcellularLocation>
</comment>
<dbReference type="OrthoDB" id="1904546at2759"/>
<keyword evidence="4 5" id="KW-0732">Signal</keyword>
<dbReference type="STRING" id="3694.A0A2K2AE85"/>
<evidence type="ECO:0000259" key="6">
    <source>
        <dbReference type="PROSITE" id="PS51767"/>
    </source>
</evidence>
<dbReference type="OMA" id="TYQHIPC"/>
<dbReference type="SUPFAM" id="SSF50630">
    <property type="entry name" value="Acid proteases"/>
    <property type="match status" value="1"/>
</dbReference>
<dbReference type="Gramene" id="Potri.005G095600.1.v4.1">
    <property type="protein sequence ID" value="Potri.005G095600.1.v4.1"/>
    <property type="gene ID" value="Potri.005G095600.v4.1"/>
</dbReference>
<accession>A0A2K2AE85</accession>
<evidence type="ECO:0000313" key="7">
    <source>
        <dbReference type="EMBL" id="PNT35840.2"/>
    </source>
</evidence>
<dbReference type="FunFam" id="2.40.70.10:FF:000041">
    <property type="entry name" value="Basic 7S globulin"/>
    <property type="match status" value="1"/>
</dbReference>
<dbReference type="PANTHER" id="PTHR47965">
    <property type="entry name" value="ASPARTYL PROTEASE-RELATED"/>
    <property type="match status" value="1"/>
</dbReference>